<dbReference type="eggNOG" id="COG1100">
    <property type="taxonomic scope" value="Bacteria"/>
</dbReference>
<dbReference type="EMBL" id="AAXW01000024">
    <property type="protein sequence ID" value="EAZ90471.1"/>
    <property type="molecule type" value="Genomic_DNA"/>
</dbReference>
<dbReference type="Gene3D" id="3.40.50.300">
    <property type="entry name" value="P-loop containing nucleotide triphosphate hydrolases"/>
    <property type="match status" value="1"/>
</dbReference>
<organism evidence="6 7">
    <name type="scientific">Crocosphaera chwakensis CCY0110</name>
    <dbReference type="NCBI Taxonomy" id="391612"/>
    <lineage>
        <taxon>Bacteria</taxon>
        <taxon>Bacillati</taxon>
        <taxon>Cyanobacteriota</taxon>
        <taxon>Cyanophyceae</taxon>
        <taxon>Oscillatoriophycideae</taxon>
        <taxon>Chroococcales</taxon>
        <taxon>Aphanothecaceae</taxon>
        <taxon>Crocosphaera</taxon>
        <taxon>Crocosphaera chwakensis</taxon>
    </lineage>
</organism>
<evidence type="ECO:0000256" key="1">
    <source>
        <dbReference type="ARBA" id="ARBA00004141"/>
    </source>
</evidence>
<evidence type="ECO:0000313" key="7">
    <source>
        <dbReference type="Proteomes" id="UP000003781"/>
    </source>
</evidence>
<dbReference type="Proteomes" id="UP000003781">
    <property type="component" value="Unassembled WGS sequence"/>
</dbReference>
<evidence type="ECO:0000313" key="6">
    <source>
        <dbReference type="EMBL" id="EAZ90471.1"/>
    </source>
</evidence>
<dbReference type="GO" id="GO:0005737">
    <property type="term" value="C:cytoplasm"/>
    <property type="evidence" value="ECO:0007669"/>
    <property type="project" value="TreeGrafter"/>
</dbReference>
<keyword evidence="7" id="KW-1185">Reference proteome</keyword>
<dbReference type="PANTHER" id="PTHR42714">
    <property type="entry name" value="TRNA MODIFICATION GTPASE GTPBP3"/>
    <property type="match status" value="1"/>
</dbReference>
<dbReference type="Pfam" id="PF05128">
    <property type="entry name" value="DUF697"/>
    <property type="match status" value="1"/>
</dbReference>
<dbReference type="InterPro" id="IPR006073">
    <property type="entry name" value="GTP-bd"/>
</dbReference>
<evidence type="ECO:0000256" key="4">
    <source>
        <dbReference type="ARBA" id="ARBA00023136"/>
    </source>
</evidence>
<proteinExistence type="predicted"/>
<comment type="caution">
    <text evidence="6">The sequence shown here is derived from an EMBL/GenBank/DDBJ whole genome shotgun (WGS) entry which is preliminary data.</text>
</comment>
<feature type="domain" description="G" evidence="5">
    <location>
        <begin position="61"/>
        <end position="173"/>
    </location>
</feature>
<dbReference type="Pfam" id="PF01926">
    <property type="entry name" value="MMR_HSR1"/>
    <property type="match status" value="1"/>
</dbReference>
<gene>
    <name evidence="6" type="ORF">CY0110_26627</name>
</gene>
<dbReference type="OrthoDB" id="494524at2"/>
<sequence length="447" mass="49599">MTQQDTHIQQTRASLQQALSWYTSVRRHWNYPPNLELQAAVKPDLQALKASLEKIENNVIKIATFGLVSRGKSAVINALMGQNILDSGPIHGVTKWPQSVRWTPPLGNVTIEFIDTPGLDEIDGKEREIMSRNIANEADLILFIISEDITRTEYEALLQLKQAFKPIILVFNKIDLYPDKDVNTIYEQLQKIGRNSNIDERFLIAVEDIVRVAASPQPIPILVKYADGKTAEEWETAPPKVDELKNKILTILNQEGKSLLCLNALQKAKKAEENIAKKTIKNRQEEAEAIIWKYVKYKSVAVAINPIGFLDIIGGSITDLTLIRSLARLYGLPITNHEAGKLWRKIFVSSGGLLLGEIATGLILGLGKTALAVSSFMENPAILTTYGSTAILQGGLAAYGTYIIGKAAQEYLEKGCSWGDLGPSMVIKNIINQIDPNTIIYRLQIDE</sequence>
<evidence type="ECO:0000256" key="3">
    <source>
        <dbReference type="ARBA" id="ARBA00022989"/>
    </source>
</evidence>
<protein>
    <submittedName>
        <fullName evidence="6">Small GTP-binding protein domain</fullName>
    </submittedName>
</protein>
<dbReference type="InterPro" id="IPR027417">
    <property type="entry name" value="P-loop_NTPase"/>
</dbReference>
<dbReference type="GO" id="GO:0016020">
    <property type="term" value="C:membrane"/>
    <property type="evidence" value="ECO:0007669"/>
    <property type="project" value="UniProtKB-SubCell"/>
</dbReference>
<dbReference type="CDD" id="cd00880">
    <property type="entry name" value="Era_like"/>
    <property type="match status" value="1"/>
</dbReference>
<dbReference type="RefSeq" id="WP_008276404.1">
    <property type="nucleotide sequence ID" value="NZ_AAXW01000024.1"/>
</dbReference>
<dbReference type="AlphaFoldDB" id="A3ISQ1"/>
<keyword evidence="3" id="KW-1133">Transmembrane helix</keyword>
<evidence type="ECO:0000256" key="2">
    <source>
        <dbReference type="ARBA" id="ARBA00022692"/>
    </source>
</evidence>
<keyword evidence="4" id="KW-0472">Membrane</keyword>
<keyword evidence="2" id="KW-0812">Transmembrane</keyword>
<dbReference type="GO" id="GO:0002098">
    <property type="term" value="P:tRNA wobble uridine modification"/>
    <property type="evidence" value="ECO:0007669"/>
    <property type="project" value="TreeGrafter"/>
</dbReference>
<dbReference type="PANTHER" id="PTHR42714:SF6">
    <property type="entry name" value="TRANSLATION INITIATION FACTOR IF-2"/>
    <property type="match status" value="1"/>
</dbReference>
<reference evidence="6 7" key="1">
    <citation type="submission" date="2007-03" db="EMBL/GenBank/DDBJ databases">
        <authorList>
            <person name="Stal L."/>
            <person name="Ferriera S."/>
            <person name="Johnson J."/>
            <person name="Kravitz S."/>
            <person name="Beeson K."/>
            <person name="Sutton G."/>
            <person name="Rogers Y.-H."/>
            <person name="Friedman R."/>
            <person name="Frazier M."/>
            <person name="Venter J.C."/>
        </authorList>
    </citation>
    <scope>NUCLEOTIDE SEQUENCE [LARGE SCALE GENOMIC DNA]</scope>
    <source>
        <strain evidence="6 7">CCY0110</strain>
    </source>
</reference>
<accession>A3ISQ1</accession>
<dbReference type="GO" id="GO:0005525">
    <property type="term" value="F:GTP binding"/>
    <property type="evidence" value="ECO:0007669"/>
    <property type="project" value="InterPro"/>
</dbReference>
<comment type="subcellular location">
    <subcellularLocation>
        <location evidence="1">Membrane</location>
        <topology evidence="1">Multi-pass membrane protein</topology>
    </subcellularLocation>
</comment>
<name>A3ISQ1_9CHRO</name>
<dbReference type="GO" id="GO:0030488">
    <property type="term" value="P:tRNA methylation"/>
    <property type="evidence" value="ECO:0007669"/>
    <property type="project" value="TreeGrafter"/>
</dbReference>
<dbReference type="InterPro" id="IPR021147">
    <property type="entry name" value="DUF697"/>
</dbReference>
<evidence type="ECO:0000259" key="5">
    <source>
        <dbReference type="Pfam" id="PF01926"/>
    </source>
</evidence>
<dbReference type="SUPFAM" id="SSF52540">
    <property type="entry name" value="P-loop containing nucleoside triphosphate hydrolases"/>
    <property type="match status" value="1"/>
</dbReference>